<comment type="caution">
    <text evidence="3">The sequence shown here is derived from an EMBL/GenBank/DDBJ whole genome shotgun (WGS) entry which is preliminary data.</text>
</comment>
<evidence type="ECO:0000313" key="4">
    <source>
        <dbReference type="Proteomes" id="UP000177309"/>
    </source>
</evidence>
<dbReference type="PANTHER" id="PTHR47618">
    <property type="entry name" value="BIFUNCTIONAL OLIGORIBONUCLEASE AND PAP PHOSPHATASE NRNA"/>
    <property type="match status" value="1"/>
</dbReference>
<organism evidence="3 4">
    <name type="scientific">candidate division WOR-1 bacterium RIFOXYC2_FULL_41_25</name>
    <dbReference type="NCBI Taxonomy" id="1802586"/>
    <lineage>
        <taxon>Bacteria</taxon>
        <taxon>Bacillati</taxon>
        <taxon>Saganbacteria</taxon>
    </lineage>
</organism>
<dbReference type="Gene3D" id="3.90.1640.10">
    <property type="entry name" value="inorganic pyrophosphatase (n-terminal core)"/>
    <property type="match status" value="1"/>
</dbReference>
<feature type="domain" description="DDH" evidence="1">
    <location>
        <begin position="21"/>
        <end position="158"/>
    </location>
</feature>
<accession>A0A1F4TIV1</accession>
<dbReference type="Pfam" id="PF01368">
    <property type="entry name" value="DHH"/>
    <property type="match status" value="1"/>
</dbReference>
<dbReference type="GO" id="GO:0003676">
    <property type="term" value="F:nucleic acid binding"/>
    <property type="evidence" value="ECO:0007669"/>
    <property type="project" value="InterPro"/>
</dbReference>
<evidence type="ECO:0000313" key="3">
    <source>
        <dbReference type="EMBL" id="OGC32489.1"/>
    </source>
</evidence>
<evidence type="ECO:0008006" key="5">
    <source>
        <dbReference type="Google" id="ProtNLM"/>
    </source>
</evidence>
<sequence>MTNKKLFETIKKNLKKADNAIVAVHVDPDGDTIGSALTMAMVLESFGVATTIYSEDGIPEIYHFLPLAEKVVNKIAYKVHFDLAIALDASDISRVGEKINLREVASFLINIDHHPDNTNYADINYVEKRSSTAECLYQLCKYLKIKINKEMAACLYTALITDTGNFRYENTSVDTFLMAADLLRAGLNTHEITTNIYDTRSIPSLRIAARALSQMEFSADHKVGWTVITKKMMAETRAKGEDLIGIVDQLRSVKGIEVAILFREEKGKVKLNLRSKHDVNVSTIASLFDGGGHNKAAGAIIEGNVEDVKNRVLTEVLKHVRV</sequence>
<protein>
    <recommendedName>
        <fullName evidence="5">DDH domain-containing protein</fullName>
    </recommendedName>
</protein>
<dbReference type="InterPro" id="IPR051319">
    <property type="entry name" value="Oligoribo/pAp-PDE_c-di-AMP_PDE"/>
</dbReference>
<dbReference type="Pfam" id="PF02272">
    <property type="entry name" value="DHHA1"/>
    <property type="match status" value="1"/>
</dbReference>
<dbReference type="AlphaFoldDB" id="A0A1F4TIV1"/>
<dbReference type="InterPro" id="IPR001667">
    <property type="entry name" value="DDH_dom"/>
</dbReference>
<dbReference type="InterPro" id="IPR003156">
    <property type="entry name" value="DHHA1_dom"/>
</dbReference>
<dbReference type="Proteomes" id="UP000177309">
    <property type="component" value="Unassembled WGS sequence"/>
</dbReference>
<name>A0A1F4TIV1_UNCSA</name>
<dbReference type="Gene3D" id="3.10.310.30">
    <property type="match status" value="1"/>
</dbReference>
<reference evidence="3 4" key="1">
    <citation type="journal article" date="2016" name="Nat. Commun.">
        <title>Thousands of microbial genomes shed light on interconnected biogeochemical processes in an aquifer system.</title>
        <authorList>
            <person name="Anantharaman K."/>
            <person name="Brown C.T."/>
            <person name="Hug L.A."/>
            <person name="Sharon I."/>
            <person name="Castelle C.J."/>
            <person name="Probst A.J."/>
            <person name="Thomas B.C."/>
            <person name="Singh A."/>
            <person name="Wilkins M.J."/>
            <person name="Karaoz U."/>
            <person name="Brodie E.L."/>
            <person name="Williams K.H."/>
            <person name="Hubbard S.S."/>
            <person name="Banfield J.F."/>
        </authorList>
    </citation>
    <scope>NUCLEOTIDE SEQUENCE [LARGE SCALE GENOMIC DNA]</scope>
</reference>
<proteinExistence type="predicted"/>
<dbReference type="EMBL" id="MEUI01000050">
    <property type="protein sequence ID" value="OGC32489.1"/>
    <property type="molecule type" value="Genomic_DNA"/>
</dbReference>
<evidence type="ECO:0000259" key="1">
    <source>
        <dbReference type="Pfam" id="PF01368"/>
    </source>
</evidence>
<dbReference type="SUPFAM" id="SSF64182">
    <property type="entry name" value="DHH phosphoesterases"/>
    <property type="match status" value="1"/>
</dbReference>
<dbReference type="InterPro" id="IPR038763">
    <property type="entry name" value="DHH_sf"/>
</dbReference>
<feature type="domain" description="DHHA1" evidence="2">
    <location>
        <begin position="231"/>
        <end position="313"/>
    </location>
</feature>
<evidence type="ECO:0000259" key="2">
    <source>
        <dbReference type="Pfam" id="PF02272"/>
    </source>
</evidence>
<dbReference type="PANTHER" id="PTHR47618:SF1">
    <property type="entry name" value="BIFUNCTIONAL OLIGORIBONUCLEASE AND PAP PHOSPHATASE NRNA"/>
    <property type="match status" value="1"/>
</dbReference>
<gene>
    <name evidence="3" type="ORF">A2462_00285</name>
</gene>